<sequence length="230" mass="25090">MNDSTGAADSNDNEAVIIAHLQAHPDFFTAHPELLEKLYIPHARGAAVSLVEKQLDLLRDKNRRLQHQLDELLDIARDNDKLFQRLHQLTLAMLDADDLETALASLADTLYQCFDADFVAVRIFLDRPDAPLSDVFLAPLGINPFGAMLAQQKPLFGRLNIEQGKLLFGADADQVASSAVVPLLRGDWQGLLGIGSRDEQRFHPAMGGLVLGRMGDIVAARLAPLLPAAG</sequence>
<gene>
    <name evidence="2" type="ORF">MoryE10_29280</name>
</gene>
<feature type="coiled-coil region" evidence="1">
    <location>
        <begin position="48"/>
        <end position="75"/>
    </location>
</feature>
<dbReference type="Proteomes" id="UP000824988">
    <property type="component" value="Chromosome"/>
</dbReference>
<reference evidence="2" key="1">
    <citation type="submission" date="2019-06" db="EMBL/GenBank/DDBJ databases">
        <title>Complete genome sequence of Methylogaea oryzae strain JCM16910.</title>
        <authorList>
            <person name="Asakawa S."/>
        </authorList>
    </citation>
    <scope>NUCLEOTIDE SEQUENCE</scope>
    <source>
        <strain evidence="2">E10</strain>
    </source>
</reference>
<dbReference type="RefSeq" id="WP_221047489.1">
    <property type="nucleotide sequence ID" value="NZ_AP019782.1"/>
</dbReference>
<dbReference type="KEGG" id="moz:MoryE10_29280"/>
<dbReference type="AlphaFoldDB" id="A0A8D4VRE1"/>
<protein>
    <recommendedName>
        <fullName evidence="4">DUF484 family protein</fullName>
    </recommendedName>
</protein>
<dbReference type="InterPro" id="IPR007435">
    <property type="entry name" value="DUF484"/>
</dbReference>
<dbReference type="Pfam" id="PF04340">
    <property type="entry name" value="DUF484"/>
    <property type="match status" value="1"/>
</dbReference>
<accession>A0A8D4VRE1</accession>
<name>A0A8D4VRE1_9GAMM</name>
<dbReference type="PANTHER" id="PTHR38765">
    <property type="entry name" value="DUF484 DOMAIN-CONTAINING PROTEIN"/>
    <property type="match status" value="1"/>
</dbReference>
<evidence type="ECO:0000313" key="3">
    <source>
        <dbReference type="Proteomes" id="UP000824988"/>
    </source>
</evidence>
<evidence type="ECO:0008006" key="4">
    <source>
        <dbReference type="Google" id="ProtNLM"/>
    </source>
</evidence>
<dbReference type="EMBL" id="AP019782">
    <property type="protein sequence ID" value="BBL72322.1"/>
    <property type="molecule type" value="Genomic_DNA"/>
</dbReference>
<evidence type="ECO:0000313" key="2">
    <source>
        <dbReference type="EMBL" id="BBL72322.1"/>
    </source>
</evidence>
<organism evidence="2 3">
    <name type="scientific">Methylogaea oryzae</name>
    <dbReference type="NCBI Taxonomy" id="1295382"/>
    <lineage>
        <taxon>Bacteria</taxon>
        <taxon>Pseudomonadati</taxon>
        <taxon>Pseudomonadota</taxon>
        <taxon>Gammaproteobacteria</taxon>
        <taxon>Methylococcales</taxon>
        <taxon>Methylococcaceae</taxon>
        <taxon>Methylogaea</taxon>
    </lineage>
</organism>
<proteinExistence type="predicted"/>
<keyword evidence="1" id="KW-0175">Coiled coil</keyword>
<evidence type="ECO:0000256" key="1">
    <source>
        <dbReference type="SAM" id="Coils"/>
    </source>
</evidence>
<keyword evidence="3" id="KW-1185">Reference proteome</keyword>
<dbReference type="PANTHER" id="PTHR38765:SF1">
    <property type="entry name" value="DUF484 DOMAIN-CONTAINING PROTEIN"/>
    <property type="match status" value="1"/>
</dbReference>